<sequence length="226" mass="25534">MQSSGINVILQEKNIQRLLFEGLFVTIEIAFISIIIGSILGILIGLSRTTKSKVILFINRVYLEAFRIIPTLVWLFIFYFGVTTALNIDLSGEVVSIIVFSLWGAAEMGDIVRGALQSLPQHQIEAGKALGLNYFQLYRYVLIPQAIRRMIPGTINLATRMIKTTSLVVLIGVIDVVKIGQQIIETSRFEFPTASFWIYGCIFFLYFIICYPLSKISKNLEAKWIN</sequence>
<keyword evidence="3" id="KW-1003">Cell membrane</keyword>
<keyword evidence="5 7" id="KW-1133">Transmembrane helix</keyword>
<keyword evidence="6 7" id="KW-0472">Membrane</keyword>
<gene>
    <name evidence="9" type="primary">glnP_3</name>
    <name evidence="9" type="ORF">CLPUN_52340</name>
</gene>
<reference evidence="9 10" key="1">
    <citation type="submission" date="2016-05" db="EMBL/GenBank/DDBJ databases">
        <title>Microbial solvent formation.</title>
        <authorList>
            <person name="Poehlein A."/>
            <person name="Montoya Solano J.D."/>
            <person name="Flitsch S."/>
            <person name="Krabben P."/>
            <person name="Duerre P."/>
            <person name="Daniel R."/>
        </authorList>
    </citation>
    <scope>NUCLEOTIDE SEQUENCE [LARGE SCALE GENOMIC DNA]</scope>
    <source>
        <strain evidence="9 10">DSM 2619</strain>
    </source>
</reference>
<evidence type="ECO:0000256" key="4">
    <source>
        <dbReference type="ARBA" id="ARBA00022692"/>
    </source>
</evidence>
<dbReference type="NCBIfam" id="TIGR01726">
    <property type="entry name" value="HEQRo_perm_3TM"/>
    <property type="match status" value="1"/>
</dbReference>
<keyword evidence="2 7" id="KW-0813">Transport</keyword>
<comment type="caution">
    <text evidence="9">The sequence shown here is derived from an EMBL/GenBank/DDBJ whole genome shotgun (WGS) entry which is preliminary data.</text>
</comment>
<accession>A0A1S8SXV0</accession>
<dbReference type="AlphaFoldDB" id="A0A1S8SXV0"/>
<dbReference type="InterPro" id="IPR035906">
    <property type="entry name" value="MetI-like_sf"/>
</dbReference>
<keyword evidence="4 7" id="KW-0812">Transmembrane</keyword>
<evidence type="ECO:0000256" key="7">
    <source>
        <dbReference type="RuleBase" id="RU363032"/>
    </source>
</evidence>
<dbReference type="CDD" id="cd06261">
    <property type="entry name" value="TM_PBP2"/>
    <property type="match status" value="1"/>
</dbReference>
<feature type="transmembrane region" description="Helical" evidence="7">
    <location>
        <begin position="68"/>
        <end position="88"/>
    </location>
</feature>
<dbReference type="PANTHER" id="PTHR30614">
    <property type="entry name" value="MEMBRANE COMPONENT OF AMINO ACID ABC TRANSPORTER"/>
    <property type="match status" value="1"/>
</dbReference>
<dbReference type="RefSeq" id="WP_077850115.1">
    <property type="nucleotide sequence ID" value="NZ_LZZM01000241.1"/>
</dbReference>
<dbReference type="OrthoDB" id="92598at2"/>
<evidence type="ECO:0000256" key="2">
    <source>
        <dbReference type="ARBA" id="ARBA00022448"/>
    </source>
</evidence>
<evidence type="ECO:0000259" key="8">
    <source>
        <dbReference type="PROSITE" id="PS50928"/>
    </source>
</evidence>
<dbReference type="SUPFAM" id="SSF161098">
    <property type="entry name" value="MetI-like"/>
    <property type="match status" value="1"/>
</dbReference>
<dbReference type="GO" id="GO:0006865">
    <property type="term" value="P:amino acid transport"/>
    <property type="evidence" value="ECO:0007669"/>
    <property type="project" value="TreeGrafter"/>
</dbReference>
<dbReference type="InterPro" id="IPR043429">
    <property type="entry name" value="ArtM/GltK/GlnP/TcyL/YhdX-like"/>
</dbReference>
<evidence type="ECO:0000256" key="3">
    <source>
        <dbReference type="ARBA" id="ARBA00022475"/>
    </source>
</evidence>
<feature type="domain" description="ABC transmembrane type-1" evidence="8">
    <location>
        <begin position="23"/>
        <end position="217"/>
    </location>
</feature>
<evidence type="ECO:0000256" key="1">
    <source>
        <dbReference type="ARBA" id="ARBA00004651"/>
    </source>
</evidence>
<dbReference type="GO" id="GO:0043190">
    <property type="term" value="C:ATP-binding cassette (ABC) transporter complex"/>
    <property type="evidence" value="ECO:0007669"/>
    <property type="project" value="InterPro"/>
</dbReference>
<evidence type="ECO:0000256" key="6">
    <source>
        <dbReference type="ARBA" id="ARBA00023136"/>
    </source>
</evidence>
<dbReference type="PANTHER" id="PTHR30614:SF36">
    <property type="entry name" value="ABC TRANSPORTER MEMBRANE-SPANNING PERMEASE-GLUTAMINE TRANSPORT"/>
    <property type="match status" value="1"/>
</dbReference>
<keyword evidence="10" id="KW-1185">Reference proteome</keyword>
<feature type="transmembrane region" description="Helical" evidence="7">
    <location>
        <begin position="23"/>
        <end position="47"/>
    </location>
</feature>
<dbReference type="PROSITE" id="PS50928">
    <property type="entry name" value="ABC_TM1"/>
    <property type="match status" value="1"/>
</dbReference>
<organism evidence="9 10">
    <name type="scientific">Clostridium puniceum</name>
    <dbReference type="NCBI Taxonomy" id="29367"/>
    <lineage>
        <taxon>Bacteria</taxon>
        <taxon>Bacillati</taxon>
        <taxon>Bacillota</taxon>
        <taxon>Clostridia</taxon>
        <taxon>Eubacteriales</taxon>
        <taxon>Clostridiaceae</taxon>
        <taxon>Clostridium</taxon>
    </lineage>
</organism>
<name>A0A1S8SXV0_9CLOT</name>
<comment type="similarity">
    <text evidence="7">Belongs to the binding-protein-dependent transport system permease family.</text>
</comment>
<evidence type="ECO:0000313" key="9">
    <source>
        <dbReference type="EMBL" id="OOM70319.1"/>
    </source>
</evidence>
<evidence type="ECO:0000313" key="10">
    <source>
        <dbReference type="Proteomes" id="UP000190890"/>
    </source>
</evidence>
<protein>
    <submittedName>
        <fullName evidence="9">Putative glutamine ABC transporter permease protein GlnP</fullName>
    </submittedName>
</protein>
<dbReference type="InterPro" id="IPR010065">
    <property type="entry name" value="AA_ABC_transptr_permease_3TM"/>
</dbReference>
<dbReference type="InterPro" id="IPR000515">
    <property type="entry name" value="MetI-like"/>
</dbReference>
<evidence type="ECO:0000256" key="5">
    <source>
        <dbReference type="ARBA" id="ARBA00022989"/>
    </source>
</evidence>
<proteinExistence type="inferred from homology"/>
<dbReference type="EMBL" id="LZZM01000241">
    <property type="protein sequence ID" value="OOM70319.1"/>
    <property type="molecule type" value="Genomic_DNA"/>
</dbReference>
<feature type="transmembrane region" description="Helical" evidence="7">
    <location>
        <begin position="196"/>
        <end position="214"/>
    </location>
</feature>
<dbReference type="STRING" id="29367.CLPUN_52340"/>
<comment type="subcellular location">
    <subcellularLocation>
        <location evidence="1 7">Cell membrane</location>
        <topology evidence="1 7">Multi-pass membrane protein</topology>
    </subcellularLocation>
</comment>
<dbReference type="GO" id="GO:0022857">
    <property type="term" value="F:transmembrane transporter activity"/>
    <property type="evidence" value="ECO:0007669"/>
    <property type="project" value="InterPro"/>
</dbReference>
<dbReference type="Gene3D" id="1.10.3720.10">
    <property type="entry name" value="MetI-like"/>
    <property type="match status" value="1"/>
</dbReference>
<dbReference type="Pfam" id="PF00528">
    <property type="entry name" value="BPD_transp_1"/>
    <property type="match status" value="1"/>
</dbReference>
<dbReference type="Proteomes" id="UP000190890">
    <property type="component" value="Unassembled WGS sequence"/>
</dbReference>